<evidence type="ECO:0000256" key="2">
    <source>
        <dbReference type="SAM" id="SignalP"/>
    </source>
</evidence>
<organism evidence="3 4">
    <name type="scientific">Lentinula raphanica</name>
    <dbReference type="NCBI Taxonomy" id="153919"/>
    <lineage>
        <taxon>Eukaryota</taxon>
        <taxon>Fungi</taxon>
        <taxon>Dikarya</taxon>
        <taxon>Basidiomycota</taxon>
        <taxon>Agaricomycotina</taxon>
        <taxon>Agaricomycetes</taxon>
        <taxon>Agaricomycetidae</taxon>
        <taxon>Agaricales</taxon>
        <taxon>Marasmiineae</taxon>
        <taxon>Omphalotaceae</taxon>
        <taxon>Lentinula</taxon>
    </lineage>
</organism>
<gene>
    <name evidence="3" type="ORF">F5878DRAFT_622235</name>
</gene>
<feature type="chain" id="PRO_5041289979" evidence="2">
    <location>
        <begin position="21"/>
        <end position="201"/>
    </location>
</feature>
<proteinExistence type="predicted"/>
<keyword evidence="4" id="KW-1185">Reference proteome</keyword>
<protein>
    <submittedName>
        <fullName evidence="3">Uncharacterized protein</fullName>
    </submittedName>
</protein>
<feature type="compositionally biased region" description="Polar residues" evidence="1">
    <location>
        <begin position="171"/>
        <end position="180"/>
    </location>
</feature>
<evidence type="ECO:0000313" key="3">
    <source>
        <dbReference type="EMBL" id="KAJ3837515.1"/>
    </source>
</evidence>
<keyword evidence="2" id="KW-0732">Signal</keyword>
<feature type="signal peptide" evidence="2">
    <location>
        <begin position="1"/>
        <end position="20"/>
    </location>
</feature>
<dbReference type="EMBL" id="MU806241">
    <property type="protein sequence ID" value="KAJ3837515.1"/>
    <property type="molecule type" value="Genomic_DNA"/>
</dbReference>
<comment type="caution">
    <text evidence="3">The sequence shown here is derived from an EMBL/GenBank/DDBJ whole genome shotgun (WGS) entry which is preliminary data.</text>
</comment>
<accession>A0AA38P735</accession>
<sequence length="201" mass="22119">MHAPSLIAYLILGLSLIVHTAPTSTTVNDISGQLGDLDISSTGHTGNNPFPDYAAEIDRSKSVQYMGGDVFGPFVRRVRLFARGQHLDPRGPFTATEAGVPDEAVLLIKERSLDIHFPFSAPLQFLSLWSSPKPQFNVRYYGYNDSQLLVPASAGHSAYCVPRIEHRKSKAVTSTGNRISKQPRKSQARQPQGRIDQMDLS</sequence>
<evidence type="ECO:0000313" key="4">
    <source>
        <dbReference type="Proteomes" id="UP001163846"/>
    </source>
</evidence>
<dbReference type="AlphaFoldDB" id="A0AA38P735"/>
<dbReference type="Proteomes" id="UP001163846">
    <property type="component" value="Unassembled WGS sequence"/>
</dbReference>
<name>A0AA38P735_9AGAR</name>
<evidence type="ECO:0000256" key="1">
    <source>
        <dbReference type="SAM" id="MobiDB-lite"/>
    </source>
</evidence>
<feature type="region of interest" description="Disordered" evidence="1">
    <location>
        <begin position="170"/>
        <end position="201"/>
    </location>
</feature>
<reference evidence="3" key="1">
    <citation type="submission" date="2022-08" db="EMBL/GenBank/DDBJ databases">
        <authorList>
            <consortium name="DOE Joint Genome Institute"/>
            <person name="Min B."/>
            <person name="Riley R."/>
            <person name="Sierra-Patev S."/>
            <person name="Naranjo-Ortiz M."/>
            <person name="Looney B."/>
            <person name="Konkel Z."/>
            <person name="Slot J.C."/>
            <person name="Sakamoto Y."/>
            <person name="Steenwyk J.L."/>
            <person name="Rokas A."/>
            <person name="Carro J."/>
            <person name="Camarero S."/>
            <person name="Ferreira P."/>
            <person name="Molpeceres G."/>
            <person name="Ruiz-Duenas F.J."/>
            <person name="Serrano A."/>
            <person name="Henrissat B."/>
            <person name="Drula E."/>
            <person name="Hughes K.W."/>
            <person name="Mata J.L."/>
            <person name="Ishikawa N.K."/>
            <person name="Vargas-Isla R."/>
            <person name="Ushijima S."/>
            <person name="Smith C.A."/>
            <person name="Ahrendt S."/>
            <person name="Andreopoulos W."/>
            <person name="He G."/>
            <person name="Labutti K."/>
            <person name="Lipzen A."/>
            <person name="Ng V."/>
            <person name="Sandor L."/>
            <person name="Barry K."/>
            <person name="Martinez A.T."/>
            <person name="Xiao Y."/>
            <person name="Gibbons J.G."/>
            <person name="Terashima K."/>
            <person name="Hibbett D.S."/>
            <person name="Grigoriev I.V."/>
        </authorList>
    </citation>
    <scope>NUCLEOTIDE SEQUENCE</scope>
    <source>
        <strain evidence="3">TFB9207</strain>
    </source>
</reference>